<dbReference type="CDD" id="cd16922">
    <property type="entry name" value="HATPase_EvgS-ArcB-TorS-like"/>
    <property type="match status" value="1"/>
</dbReference>
<comment type="catalytic activity">
    <reaction evidence="1">
        <text>ATP + protein L-histidine = ADP + protein N-phospho-L-histidine.</text>
        <dbReference type="EC" id="2.7.13.3"/>
    </reaction>
</comment>
<organism evidence="10 11">
    <name type="scientific">Sphingomonas vulcanisoli</name>
    <dbReference type="NCBI Taxonomy" id="1658060"/>
    <lineage>
        <taxon>Bacteria</taxon>
        <taxon>Pseudomonadati</taxon>
        <taxon>Pseudomonadota</taxon>
        <taxon>Alphaproteobacteria</taxon>
        <taxon>Sphingomonadales</taxon>
        <taxon>Sphingomonadaceae</taxon>
        <taxon>Sphingomonas</taxon>
    </lineage>
</organism>
<keyword evidence="5" id="KW-0418">Kinase</keyword>
<dbReference type="Proteomes" id="UP000727456">
    <property type="component" value="Unassembled WGS sequence"/>
</dbReference>
<evidence type="ECO:0000256" key="7">
    <source>
        <dbReference type="SAM" id="MobiDB-lite"/>
    </source>
</evidence>
<dbReference type="InterPro" id="IPR003661">
    <property type="entry name" value="HisK_dim/P_dom"/>
</dbReference>
<sequence length="512" mass="55322">MPALTPAVSRPRSVRPVTPHPDRFEAAAPRDGADAAADNREIAQLKAEITELQHAKEAAEAANEAKTRYLVSVSHEIRSPLNTIYGYAQLLERDDTFPGVEAGAVIRRSAEHLTNLVEGLLEISRIEGGVIRVRSDDVEIRRLLGHIVEMFHMQAASKGLDLRLIIKDHLPDCVRTDEKKLRQILINLVSNAVKYTPEGKVTITVRYRSQVADIDVSDTGIGIAAIDLDRVFEPFERGGSQEARLQPGIGLGLSITRVLAQVLGGDIAVTSTPNVGSSFRLRVMLPAATRAVNDAASGDRIIGYLGQRRTALVIDDDASQTVILHSLLRPLGFTVHTAANGLDGLALAARHRPDIVLLDIQMPGMNGWEVAERLRAAHGTAIRIVMASANAHEFRSGGDGDSSHDAFITKPIDLDALVALIGGQLDLQWERAEPVVAQMQAQPLLPLPSAAEPFLQRLNHLAKVGHIRGIADALDEFGTTIPAAAPIIAVLKGHLNDLDLRSFAKTLDDAKI</sequence>
<dbReference type="SUPFAM" id="SSF47384">
    <property type="entry name" value="Homodimeric domain of signal transducing histidine kinase"/>
    <property type="match status" value="1"/>
</dbReference>
<dbReference type="PRINTS" id="PR00344">
    <property type="entry name" value="BCTRLSENSOR"/>
</dbReference>
<reference evidence="10 11" key="1">
    <citation type="submission" date="2020-03" db="EMBL/GenBank/DDBJ databases">
        <title>Genomic Encyclopedia of Type Strains, Phase III (KMG-III): the genomes of soil and plant-associated and newly described type strains.</title>
        <authorList>
            <person name="Whitman W."/>
        </authorList>
    </citation>
    <scope>NUCLEOTIDE SEQUENCE [LARGE SCALE GENOMIC DNA]</scope>
    <source>
        <strain evidence="10 11">CECT 8804</strain>
    </source>
</reference>
<dbReference type="InterPro" id="IPR011006">
    <property type="entry name" value="CheY-like_superfamily"/>
</dbReference>
<keyword evidence="11" id="KW-1185">Reference proteome</keyword>
<dbReference type="Gene3D" id="3.40.50.2300">
    <property type="match status" value="1"/>
</dbReference>
<dbReference type="CDD" id="cd00082">
    <property type="entry name" value="HisKA"/>
    <property type="match status" value="1"/>
</dbReference>
<accession>A0ABX0TQK5</accession>
<dbReference type="CDD" id="cd17546">
    <property type="entry name" value="REC_hyHK_CKI1_RcsC-like"/>
    <property type="match status" value="1"/>
</dbReference>
<feature type="region of interest" description="Disordered" evidence="7">
    <location>
        <begin position="1"/>
        <end position="36"/>
    </location>
</feature>
<evidence type="ECO:0000256" key="2">
    <source>
        <dbReference type="ARBA" id="ARBA00012438"/>
    </source>
</evidence>
<dbReference type="InterPro" id="IPR036097">
    <property type="entry name" value="HisK_dim/P_sf"/>
</dbReference>
<dbReference type="Gene3D" id="1.10.287.130">
    <property type="match status" value="1"/>
</dbReference>
<evidence type="ECO:0000256" key="6">
    <source>
        <dbReference type="PROSITE-ProRule" id="PRU00169"/>
    </source>
</evidence>
<evidence type="ECO:0000313" key="10">
    <source>
        <dbReference type="EMBL" id="NIJ06672.1"/>
    </source>
</evidence>
<dbReference type="SMART" id="SM00387">
    <property type="entry name" value="HATPase_c"/>
    <property type="match status" value="1"/>
</dbReference>
<feature type="domain" description="Histidine kinase" evidence="8">
    <location>
        <begin position="72"/>
        <end position="287"/>
    </location>
</feature>
<feature type="modified residue" description="4-aspartylphosphate" evidence="6">
    <location>
        <position position="359"/>
    </location>
</feature>
<dbReference type="SMART" id="SM00448">
    <property type="entry name" value="REC"/>
    <property type="match status" value="1"/>
</dbReference>
<proteinExistence type="predicted"/>
<dbReference type="Pfam" id="PF02518">
    <property type="entry name" value="HATPase_c"/>
    <property type="match status" value="1"/>
</dbReference>
<comment type="caution">
    <text evidence="10">The sequence shown here is derived from an EMBL/GenBank/DDBJ whole genome shotgun (WGS) entry which is preliminary data.</text>
</comment>
<dbReference type="SUPFAM" id="SSF55874">
    <property type="entry name" value="ATPase domain of HSP90 chaperone/DNA topoisomerase II/histidine kinase"/>
    <property type="match status" value="1"/>
</dbReference>
<dbReference type="EMBL" id="JAAOZC010000001">
    <property type="protein sequence ID" value="NIJ06672.1"/>
    <property type="molecule type" value="Genomic_DNA"/>
</dbReference>
<dbReference type="RefSeq" id="WP_341786256.1">
    <property type="nucleotide sequence ID" value="NZ_JAAOZC010000001.1"/>
</dbReference>
<dbReference type="InterPro" id="IPR005467">
    <property type="entry name" value="His_kinase_dom"/>
</dbReference>
<dbReference type="PROSITE" id="PS50110">
    <property type="entry name" value="RESPONSE_REGULATORY"/>
    <property type="match status" value="1"/>
</dbReference>
<dbReference type="PROSITE" id="PS50109">
    <property type="entry name" value="HIS_KIN"/>
    <property type="match status" value="1"/>
</dbReference>
<dbReference type="SMART" id="SM00388">
    <property type="entry name" value="HisKA"/>
    <property type="match status" value="1"/>
</dbReference>
<feature type="domain" description="Response regulatory" evidence="9">
    <location>
        <begin position="310"/>
        <end position="425"/>
    </location>
</feature>
<dbReference type="InterPro" id="IPR036890">
    <property type="entry name" value="HATPase_C_sf"/>
</dbReference>
<dbReference type="InterPro" id="IPR004358">
    <property type="entry name" value="Sig_transdc_His_kin-like_C"/>
</dbReference>
<dbReference type="EC" id="2.7.13.3" evidence="2"/>
<dbReference type="PANTHER" id="PTHR43047">
    <property type="entry name" value="TWO-COMPONENT HISTIDINE PROTEIN KINASE"/>
    <property type="match status" value="1"/>
</dbReference>
<keyword evidence="3 6" id="KW-0597">Phosphoprotein</keyword>
<evidence type="ECO:0000259" key="8">
    <source>
        <dbReference type="PROSITE" id="PS50109"/>
    </source>
</evidence>
<evidence type="ECO:0000256" key="1">
    <source>
        <dbReference type="ARBA" id="ARBA00000085"/>
    </source>
</evidence>
<dbReference type="Pfam" id="PF00512">
    <property type="entry name" value="HisKA"/>
    <property type="match status" value="1"/>
</dbReference>
<evidence type="ECO:0000256" key="4">
    <source>
        <dbReference type="ARBA" id="ARBA00022679"/>
    </source>
</evidence>
<dbReference type="InterPro" id="IPR003594">
    <property type="entry name" value="HATPase_dom"/>
</dbReference>
<evidence type="ECO:0000256" key="3">
    <source>
        <dbReference type="ARBA" id="ARBA00022553"/>
    </source>
</evidence>
<dbReference type="InterPro" id="IPR001789">
    <property type="entry name" value="Sig_transdc_resp-reg_receiver"/>
</dbReference>
<name>A0ABX0TQK5_9SPHN</name>
<evidence type="ECO:0000256" key="5">
    <source>
        <dbReference type="ARBA" id="ARBA00022777"/>
    </source>
</evidence>
<keyword evidence="4" id="KW-0808">Transferase</keyword>
<evidence type="ECO:0000259" key="9">
    <source>
        <dbReference type="PROSITE" id="PS50110"/>
    </source>
</evidence>
<evidence type="ECO:0000313" key="11">
    <source>
        <dbReference type="Proteomes" id="UP000727456"/>
    </source>
</evidence>
<gene>
    <name evidence="10" type="ORF">FHS31_000254</name>
</gene>
<dbReference type="Pfam" id="PF00072">
    <property type="entry name" value="Response_reg"/>
    <property type="match status" value="1"/>
</dbReference>
<protein>
    <recommendedName>
        <fullName evidence="2">histidine kinase</fullName>
        <ecNumber evidence="2">2.7.13.3</ecNumber>
    </recommendedName>
</protein>
<dbReference type="Gene3D" id="3.30.565.10">
    <property type="entry name" value="Histidine kinase-like ATPase, C-terminal domain"/>
    <property type="match status" value="1"/>
</dbReference>
<dbReference type="SUPFAM" id="SSF52172">
    <property type="entry name" value="CheY-like"/>
    <property type="match status" value="1"/>
</dbReference>
<dbReference type="PANTHER" id="PTHR43047:SF72">
    <property type="entry name" value="OSMOSENSING HISTIDINE PROTEIN KINASE SLN1"/>
    <property type="match status" value="1"/>
</dbReference>